<accession>A0A4P9XEQ3</accession>
<keyword evidence="3" id="KW-0813">Transport</keyword>
<feature type="transmembrane region" description="Helical" evidence="7">
    <location>
        <begin position="299"/>
        <end position="321"/>
    </location>
</feature>
<feature type="transmembrane region" description="Helical" evidence="7">
    <location>
        <begin position="333"/>
        <end position="354"/>
    </location>
</feature>
<dbReference type="PROSITE" id="PS50850">
    <property type="entry name" value="MFS"/>
    <property type="match status" value="1"/>
</dbReference>
<evidence type="ECO:0000313" key="10">
    <source>
        <dbReference type="Proteomes" id="UP000274922"/>
    </source>
</evidence>
<evidence type="ECO:0000256" key="7">
    <source>
        <dbReference type="SAM" id="Phobius"/>
    </source>
</evidence>
<reference evidence="10" key="1">
    <citation type="journal article" date="2018" name="Nat. Microbiol.">
        <title>Leveraging single-cell genomics to expand the fungal tree of life.</title>
        <authorList>
            <person name="Ahrendt S.R."/>
            <person name="Quandt C.A."/>
            <person name="Ciobanu D."/>
            <person name="Clum A."/>
            <person name="Salamov A."/>
            <person name="Andreopoulos B."/>
            <person name="Cheng J.F."/>
            <person name="Woyke T."/>
            <person name="Pelin A."/>
            <person name="Henrissat B."/>
            <person name="Reynolds N.K."/>
            <person name="Benny G.L."/>
            <person name="Smith M.E."/>
            <person name="James T.Y."/>
            <person name="Grigoriev I.V."/>
        </authorList>
    </citation>
    <scope>NUCLEOTIDE SEQUENCE [LARGE SCALE GENOMIC DNA]</scope>
    <source>
        <strain evidence="10">ATCC 52028</strain>
    </source>
</reference>
<evidence type="ECO:0000256" key="5">
    <source>
        <dbReference type="ARBA" id="ARBA00022989"/>
    </source>
</evidence>
<keyword evidence="5 7" id="KW-1133">Transmembrane helix</keyword>
<gene>
    <name evidence="9" type="ORF">CXG81DRAFT_8738</name>
</gene>
<name>A0A4P9XEQ3_9FUNG</name>
<feature type="transmembrane region" description="Helical" evidence="7">
    <location>
        <begin position="35"/>
        <end position="53"/>
    </location>
</feature>
<comment type="subcellular location">
    <subcellularLocation>
        <location evidence="1">Endomembrane system</location>
        <topology evidence="1">Multi-pass membrane protein</topology>
    </subcellularLocation>
</comment>
<dbReference type="STRING" id="1555241.A0A4P9XEQ3"/>
<dbReference type="GO" id="GO:0016020">
    <property type="term" value="C:membrane"/>
    <property type="evidence" value="ECO:0007669"/>
    <property type="project" value="TreeGrafter"/>
</dbReference>
<dbReference type="Gene3D" id="1.20.1250.20">
    <property type="entry name" value="MFS general substrate transporter like domains"/>
    <property type="match status" value="2"/>
</dbReference>
<dbReference type="GO" id="GO:0012505">
    <property type="term" value="C:endomembrane system"/>
    <property type="evidence" value="ECO:0007669"/>
    <property type="project" value="UniProtKB-SubCell"/>
</dbReference>
<feature type="transmembrane region" description="Helical" evidence="7">
    <location>
        <begin position="89"/>
        <end position="111"/>
    </location>
</feature>
<sequence>MAVTFSAISMIGLNDSATGALLPELEIYYHLPKDILSIVFLANVFGYLLSCVFSTPLEFRLGTRMTLMLSSASYVVATILMLITPPFPVVVIALSLLGFGSGLFDAVLSSVTSHYIAEGGPGYVMSFLYAAFGVGATAAPFVVGGILDGGASWQYYYVLPLAMTVVNGALIMYYFRNYTMPPDEPEYKGNGSAWQRMATVVRMRPIQIAFGLFVVAFTTTDMISAWAVTWLRDVRGIEGGMAQYYLSFFWAGIAVGRIGLSWFAHRRGWSTKYSSMCFVSIMGALVLVMFFVPNRPLTAALMALSGFFLGPCTPAVLYAIGQVVTPSQRSASVSLVISVGLAGSAISPLVYGVVAKQSGLTSLPIVIVVLCAISCLLWLIFPERRSSRRDE</sequence>
<organism evidence="9 10">
    <name type="scientific">Caulochytrium protostelioides</name>
    <dbReference type="NCBI Taxonomy" id="1555241"/>
    <lineage>
        <taxon>Eukaryota</taxon>
        <taxon>Fungi</taxon>
        <taxon>Fungi incertae sedis</taxon>
        <taxon>Chytridiomycota</taxon>
        <taxon>Chytridiomycota incertae sedis</taxon>
        <taxon>Chytridiomycetes</taxon>
        <taxon>Caulochytriales</taxon>
        <taxon>Caulochytriaceae</taxon>
        <taxon>Caulochytrium</taxon>
    </lineage>
</organism>
<dbReference type="SUPFAM" id="SSF103473">
    <property type="entry name" value="MFS general substrate transporter"/>
    <property type="match status" value="1"/>
</dbReference>
<dbReference type="Proteomes" id="UP000274922">
    <property type="component" value="Unassembled WGS sequence"/>
</dbReference>
<keyword evidence="10" id="KW-1185">Reference proteome</keyword>
<dbReference type="InterPro" id="IPR036259">
    <property type="entry name" value="MFS_trans_sf"/>
</dbReference>
<proteinExistence type="inferred from homology"/>
<evidence type="ECO:0000256" key="4">
    <source>
        <dbReference type="ARBA" id="ARBA00022692"/>
    </source>
</evidence>
<evidence type="ECO:0000256" key="3">
    <source>
        <dbReference type="ARBA" id="ARBA00022448"/>
    </source>
</evidence>
<evidence type="ECO:0000313" key="9">
    <source>
        <dbReference type="EMBL" id="RKP04043.1"/>
    </source>
</evidence>
<dbReference type="AlphaFoldDB" id="A0A4P9XEQ3"/>
<dbReference type="OrthoDB" id="413079at2759"/>
<evidence type="ECO:0000256" key="1">
    <source>
        <dbReference type="ARBA" id="ARBA00004127"/>
    </source>
</evidence>
<dbReference type="InterPro" id="IPR020846">
    <property type="entry name" value="MFS_dom"/>
</dbReference>
<evidence type="ECO:0000259" key="8">
    <source>
        <dbReference type="PROSITE" id="PS50850"/>
    </source>
</evidence>
<dbReference type="PANTHER" id="PTHR23514:SF3">
    <property type="entry name" value="BYPASS OF STOP CODON PROTEIN 6"/>
    <property type="match status" value="1"/>
</dbReference>
<dbReference type="InterPro" id="IPR011701">
    <property type="entry name" value="MFS"/>
</dbReference>
<protein>
    <recommendedName>
        <fullName evidence="8">Major facilitator superfamily (MFS) profile domain-containing protein</fullName>
    </recommendedName>
</protein>
<dbReference type="GO" id="GO:0022857">
    <property type="term" value="F:transmembrane transporter activity"/>
    <property type="evidence" value="ECO:0007669"/>
    <property type="project" value="InterPro"/>
</dbReference>
<keyword evidence="4 7" id="KW-0812">Transmembrane</keyword>
<dbReference type="Pfam" id="PF07690">
    <property type="entry name" value="MFS_1"/>
    <property type="match status" value="1"/>
</dbReference>
<evidence type="ECO:0000256" key="2">
    <source>
        <dbReference type="ARBA" id="ARBA00008335"/>
    </source>
</evidence>
<feature type="transmembrane region" description="Helical" evidence="7">
    <location>
        <begin position="243"/>
        <end position="264"/>
    </location>
</feature>
<comment type="similarity">
    <text evidence="2">Belongs to the major facilitator superfamily.</text>
</comment>
<dbReference type="InterPro" id="IPR051788">
    <property type="entry name" value="MFS_Transporter"/>
</dbReference>
<feature type="transmembrane region" description="Helical" evidence="7">
    <location>
        <begin position="123"/>
        <end position="143"/>
    </location>
</feature>
<keyword evidence="6 7" id="KW-0472">Membrane</keyword>
<feature type="transmembrane region" description="Helical" evidence="7">
    <location>
        <begin position="65"/>
        <end position="83"/>
    </location>
</feature>
<feature type="transmembrane region" description="Helical" evidence="7">
    <location>
        <begin position="206"/>
        <end position="231"/>
    </location>
</feature>
<dbReference type="PANTHER" id="PTHR23514">
    <property type="entry name" value="BYPASS OF STOP CODON PROTEIN 6"/>
    <property type="match status" value="1"/>
</dbReference>
<dbReference type="EMBL" id="ML014114">
    <property type="protein sequence ID" value="RKP04043.1"/>
    <property type="molecule type" value="Genomic_DNA"/>
</dbReference>
<feature type="transmembrane region" description="Helical" evidence="7">
    <location>
        <begin position="155"/>
        <end position="175"/>
    </location>
</feature>
<feature type="transmembrane region" description="Helical" evidence="7">
    <location>
        <begin position="360"/>
        <end position="381"/>
    </location>
</feature>
<evidence type="ECO:0000256" key="6">
    <source>
        <dbReference type="ARBA" id="ARBA00023136"/>
    </source>
</evidence>
<feature type="transmembrane region" description="Helical" evidence="7">
    <location>
        <begin position="276"/>
        <end position="293"/>
    </location>
</feature>
<feature type="domain" description="Major facilitator superfamily (MFS) profile" evidence="8">
    <location>
        <begin position="1"/>
        <end position="386"/>
    </location>
</feature>